<dbReference type="KEGG" id="smo:SELMODRAFT_422556"/>
<accession>D8SIT5</accession>
<dbReference type="Gramene" id="EFJ15680">
    <property type="protein sequence ID" value="EFJ15680"/>
    <property type="gene ID" value="SELMODRAFT_422556"/>
</dbReference>
<feature type="domain" description="F-box/LRR-repeat protein 15/At3g58940/PEG3-like LRR" evidence="1">
    <location>
        <begin position="171"/>
        <end position="260"/>
    </location>
</feature>
<dbReference type="HOGENOM" id="CLU_045756_0_0_1"/>
<gene>
    <name evidence="2" type="ORF">SELMODRAFT_422556</name>
</gene>
<sequence length="474" mass="53687">MSGCSFMMILVGTNESNKLYKHSKQLQRVASYLQEEQRPRDATRFCAMRKSVELDDSSLVEIFSKVGDARQIAQFSLVCKRWRELRWAVTRLHFDFTARDKTALRKKEDAITSVLQRTKKIAPGCLKELKVSLSCLNPSEATGHWLLWPDSLTVLDLEVWGCLELGPAVWSLFSCFRKLESFRMAGDFYSSKSLFDQSPFSSLRSCQFCRSASVSPQILEALLAACPTLEYLSVTGFVDTSKDLTLKSASLESFQFSGDFEGDEVAARTRKFRIGLDAPKLGVLKVGGLADGMSVGISHPESLRELELSCYGSCVVDSKQFYNLKRLKIAGNWEHASVFHVLNLTPMITELFFENTETTNGIAIPIGEILSPLVSLESIHFDGFSLKWFQGDVDHFKFETLTVHVWVNGLEQAPDLDVLGDLLRVHQIRMLVVHYIHEDMISPVSRSMNKRYVSWRLLFDLMLSFPSRISLKKE</sequence>
<dbReference type="EMBL" id="GL377622">
    <property type="protein sequence ID" value="EFJ15680.1"/>
    <property type="molecule type" value="Genomic_DNA"/>
</dbReference>
<evidence type="ECO:0000313" key="3">
    <source>
        <dbReference type="Proteomes" id="UP000001514"/>
    </source>
</evidence>
<evidence type="ECO:0000313" key="2">
    <source>
        <dbReference type="EMBL" id="EFJ15680.1"/>
    </source>
</evidence>
<protein>
    <recommendedName>
        <fullName evidence="1">F-box/LRR-repeat protein 15/At3g58940/PEG3-like LRR domain-containing protein</fullName>
    </recommendedName>
</protein>
<dbReference type="PANTHER" id="PTHR34709:SF80">
    <property type="entry name" value="F-BOX DOMAIN-CONTAINING PROTEIN"/>
    <property type="match status" value="1"/>
</dbReference>
<dbReference type="Pfam" id="PF24758">
    <property type="entry name" value="LRR_At5g56370"/>
    <property type="match status" value="1"/>
</dbReference>
<proteinExistence type="predicted"/>
<dbReference type="Proteomes" id="UP000001514">
    <property type="component" value="Unassembled WGS sequence"/>
</dbReference>
<dbReference type="AlphaFoldDB" id="D8SIT5"/>
<dbReference type="SUPFAM" id="SSF81383">
    <property type="entry name" value="F-box domain"/>
    <property type="match status" value="1"/>
</dbReference>
<organism evidence="3">
    <name type="scientific">Selaginella moellendorffii</name>
    <name type="common">Spikemoss</name>
    <dbReference type="NCBI Taxonomy" id="88036"/>
    <lineage>
        <taxon>Eukaryota</taxon>
        <taxon>Viridiplantae</taxon>
        <taxon>Streptophyta</taxon>
        <taxon>Embryophyta</taxon>
        <taxon>Tracheophyta</taxon>
        <taxon>Lycopodiopsida</taxon>
        <taxon>Selaginellales</taxon>
        <taxon>Selaginellaceae</taxon>
        <taxon>Selaginella</taxon>
    </lineage>
</organism>
<dbReference type="InterPro" id="IPR055411">
    <property type="entry name" value="LRR_FXL15/At3g58940/PEG3-like"/>
</dbReference>
<dbReference type="Gene3D" id="3.80.10.10">
    <property type="entry name" value="Ribonuclease Inhibitor"/>
    <property type="match status" value="1"/>
</dbReference>
<reference evidence="2 3" key="1">
    <citation type="journal article" date="2011" name="Science">
        <title>The Selaginella genome identifies genetic changes associated with the evolution of vascular plants.</title>
        <authorList>
            <person name="Banks J.A."/>
            <person name="Nishiyama T."/>
            <person name="Hasebe M."/>
            <person name="Bowman J.L."/>
            <person name="Gribskov M."/>
            <person name="dePamphilis C."/>
            <person name="Albert V.A."/>
            <person name="Aono N."/>
            <person name="Aoyama T."/>
            <person name="Ambrose B.A."/>
            <person name="Ashton N.W."/>
            <person name="Axtell M.J."/>
            <person name="Barker E."/>
            <person name="Barker M.S."/>
            <person name="Bennetzen J.L."/>
            <person name="Bonawitz N.D."/>
            <person name="Chapple C."/>
            <person name="Cheng C."/>
            <person name="Correa L.G."/>
            <person name="Dacre M."/>
            <person name="DeBarry J."/>
            <person name="Dreyer I."/>
            <person name="Elias M."/>
            <person name="Engstrom E.M."/>
            <person name="Estelle M."/>
            <person name="Feng L."/>
            <person name="Finet C."/>
            <person name="Floyd S.K."/>
            <person name="Frommer W.B."/>
            <person name="Fujita T."/>
            <person name="Gramzow L."/>
            <person name="Gutensohn M."/>
            <person name="Harholt J."/>
            <person name="Hattori M."/>
            <person name="Heyl A."/>
            <person name="Hirai T."/>
            <person name="Hiwatashi Y."/>
            <person name="Ishikawa M."/>
            <person name="Iwata M."/>
            <person name="Karol K.G."/>
            <person name="Koehler B."/>
            <person name="Kolukisaoglu U."/>
            <person name="Kubo M."/>
            <person name="Kurata T."/>
            <person name="Lalonde S."/>
            <person name="Li K."/>
            <person name="Li Y."/>
            <person name="Litt A."/>
            <person name="Lyons E."/>
            <person name="Manning G."/>
            <person name="Maruyama T."/>
            <person name="Michael T.P."/>
            <person name="Mikami K."/>
            <person name="Miyazaki S."/>
            <person name="Morinaga S."/>
            <person name="Murata T."/>
            <person name="Mueller-Roeber B."/>
            <person name="Nelson D.R."/>
            <person name="Obara M."/>
            <person name="Oguri Y."/>
            <person name="Olmstead R.G."/>
            <person name="Onodera N."/>
            <person name="Petersen B.L."/>
            <person name="Pils B."/>
            <person name="Prigge M."/>
            <person name="Rensing S.A."/>
            <person name="Riano-Pachon D.M."/>
            <person name="Roberts A.W."/>
            <person name="Sato Y."/>
            <person name="Scheller H.V."/>
            <person name="Schulz B."/>
            <person name="Schulz C."/>
            <person name="Shakirov E.V."/>
            <person name="Shibagaki N."/>
            <person name="Shinohara N."/>
            <person name="Shippen D.E."/>
            <person name="Soerensen I."/>
            <person name="Sotooka R."/>
            <person name="Sugimoto N."/>
            <person name="Sugita M."/>
            <person name="Sumikawa N."/>
            <person name="Tanurdzic M."/>
            <person name="Theissen G."/>
            <person name="Ulvskov P."/>
            <person name="Wakazuki S."/>
            <person name="Weng J.K."/>
            <person name="Willats W.W."/>
            <person name="Wipf D."/>
            <person name="Wolf P.G."/>
            <person name="Yang L."/>
            <person name="Zimmer A.D."/>
            <person name="Zhu Q."/>
            <person name="Mitros T."/>
            <person name="Hellsten U."/>
            <person name="Loque D."/>
            <person name="Otillar R."/>
            <person name="Salamov A."/>
            <person name="Schmutz J."/>
            <person name="Shapiro H."/>
            <person name="Lindquist E."/>
            <person name="Lucas S."/>
            <person name="Rokhsar D."/>
            <person name="Grigoriev I.V."/>
        </authorList>
    </citation>
    <scope>NUCLEOTIDE SEQUENCE [LARGE SCALE GENOMIC DNA]</scope>
</reference>
<dbReference type="PANTHER" id="PTHR34709">
    <property type="entry name" value="OS10G0396666 PROTEIN"/>
    <property type="match status" value="1"/>
</dbReference>
<dbReference type="FunCoup" id="D8SIT5">
    <property type="interactions" value="2632"/>
</dbReference>
<dbReference type="InterPro" id="IPR036047">
    <property type="entry name" value="F-box-like_dom_sf"/>
</dbReference>
<keyword evidence="3" id="KW-1185">Reference proteome</keyword>
<dbReference type="InParanoid" id="D8SIT5"/>
<dbReference type="SUPFAM" id="SSF52047">
    <property type="entry name" value="RNI-like"/>
    <property type="match status" value="1"/>
</dbReference>
<name>D8SIT5_SELML</name>
<evidence type="ECO:0000259" key="1">
    <source>
        <dbReference type="Pfam" id="PF24758"/>
    </source>
</evidence>
<dbReference type="InterPro" id="IPR032675">
    <property type="entry name" value="LRR_dom_sf"/>
</dbReference>
<dbReference type="Gene3D" id="1.20.1280.50">
    <property type="match status" value="1"/>
</dbReference>
<dbReference type="InterPro" id="IPR055312">
    <property type="entry name" value="FBL15-like"/>
</dbReference>